<organism evidence="9 10">
    <name type="scientific">Hypsibius exemplaris</name>
    <name type="common">Freshwater tardigrade</name>
    <dbReference type="NCBI Taxonomy" id="2072580"/>
    <lineage>
        <taxon>Eukaryota</taxon>
        <taxon>Metazoa</taxon>
        <taxon>Ecdysozoa</taxon>
        <taxon>Tardigrada</taxon>
        <taxon>Eutardigrada</taxon>
        <taxon>Parachela</taxon>
        <taxon>Hypsibioidea</taxon>
        <taxon>Hypsibiidae</taxon>
        <taxon>Hypsibius</taxon>
    </lineage>
</organism>
<keyword evidence="10" id="KW-1185">Reference proteome</keyword>
<protein>
    <submittedName>
        <fullName evidence="9">Toll-interacting protein</fullName>
    </submittedName>
</protein>
<dbReference type="PROSITE" id="PS51140">
    <property type="entry name" value="CUE"/>
    <property type="match status" value="1"/>
</dbReference>
<keyword evidence="2" id="KW-0399">Innate immunity</keyword>
<dbReference type="AlphaFoldDB" id="A0A1W0X4M2"/>
<evidence type="ECO:0000313" key="9">
    <source>
        <dbReference type="EMBL" id="OQV22449.1"/>
    </source>
</evidence>
<comment type="similarity">
    <text evidence="1">Belongs to the tollip family.</text>
</comment>
<evidence type="ECO:0000256" key="4">
    <source>
        <dbReference type="ARBA" id="ARBA00023006"/>
    </source>
</evidence>
<keyword evidence="5" id="KW-0395">Inflammatory response</keyword>
<dbReference type="PANTHER" id="PTHR16461:SF5">
    <property type="entry name" value="TOLL-INTERACTING PROTEIN"/>
    <property type="match status" value="1"/>
</dbReference>
<reference evidence="10" key="1">
    <citation type="submission" date="2017-01" db="EMBL/GenBank/DDBJ databases">
        <title>Comparative genomics of anhydrobiosis in the tardigrade Hypsibius dujardini.</title>
        <authorList>
            <person name="Yoshida Y."/>
            <person name="Koutsovoulos G."/>
            <person name="Laetsch D."/>
            <person name="Stevens L."/>
            <person name="Kumar S."/>
            <person name="Horikawa D."/>
            <person name="Ishino K."/>
            <person name="Komine S."/>
            <person name="Tomita M."/>
            <person name="Blaxter M."/>
            <person name="Arakawa K."/>
        </authorList>
    </citation>
    <scope>NUCLEOTIDE SEQUENCE [LARGE SCALE GENOMIC DNA]</scope>
    <source>
        <strain evidence="10">Z151</strain>
    </source>
</reference>
<dbReference type="SUPFAM" id="SSF46934">
    <property type="entry name" value="UBA-like"/>
    <property type="match status" value="1"/>
</dbReference>
<dbReference type="InterPro" id="IPR035892">
    <property type="entry name" value="C2_domain_sf"/>
</dbReference>
<dbReference type="GO" id="GO:0043130">
    <property type="term" value="F:ubiquitin binding"/>
    <property type="evidence" value="ECO:0007669"/>
    <property type="project" value="InterPro"/>
</dbReference>
<evidence type="ECO:0000256" key="1">
    <source>
        <dbReference type="ARBA" id="ARBA00009278"/>
    </source>
</evidence>
<dbReference type="InterPro" id="IPR000008">
    <property type="entry name" value="C2_dom"/>
</dbReference>
<dbReference type="SMART" id="SM00546">
    <property type="entry name" value="CUE"/>
    <property type="match status" value="1"/>
</dbReference>
<name>A0A1W0X4M2_HYPEX</name>
<dbReference type="CDD" id="cd04016">
    <property type="entry name" value="C2_Tollip"/>
    <property type="match status" value="1"/>
</dbReference>
<dbReference type="GO" id="GO:0031624">
    <property type="term" value="F:ubiquitin conjugating enzyme binding"/>
    <property type="evidence" value="ECO:0007669"/>
    <property type="project" value="TreeGrafter"/>
</dbReference>
<dbReference type="InterPro" id="IPR037301">
    <property type="entry name" value="Tollip_C2"/>
</dbReference>
<keyword evidence="3" id="KW-0391">Immunity</keyword>
<sequence length="317" mass="35453">MPGFVGDFGKIVSMENPQNQNQDRQGGGRTRRQMVMLDIPEDFLRIPMPEGERTHYLIGQDSRVESEGTLGMSQQNVAAAAGGHRVSGVAAYHQGSNIQGKLSVTIAQAKLGKNYGLTRMDPYARIRIGHYVFETDTDTNGATNPRWDKTFTCFVPPGINSVYVEVFDERTFAMDERVAWGHFTIPQRVFEGDALDDWWQLSGKQGEQKEGMIEIVFSYERIQMAPYSGVPRQQVIMNPGYIVQPGMGPIQQMPYAMPTAGPNVIQQITPPPITDEDIKQMKEMFPNVDDEVIRSVLEEKHNNKTAAINGLLSLTEV</sequence>
<dbReference type="GO" id="GO:0045087">
    <property type="term" value="P:innate immune response"/>
    <property type="evidence" value="ECO:0007669"/>
    <property type="project" value="UniProtKB-KW"/>
</dbReference>
<keyword evidence="4" id="KW-0072">Autophagy</keyword>
<dbReference type="GO" id="GO:0006914">
    <property type="term" value="P:autophagy"/>
    <property type="evidence" value="ECO:0007669"/>
    <property type="project" value="UniProtKB-KW"/>
</dbReference>
<gene>
    <name evidence="9" type="ORF">BV898_03622</name>
</gene>
<dbReference type="Gene3D" id="2.60.40.150">
    <property type="entry name" value="C2 domain"/>
    <property type="match status" value="1"/>
</dbReference>
<feature type="region of interest" description="Disordered" evidence="6">
    <location>
        <begin position="1"/>
        <end position="30"/>
    </location>
</feature>
<dbReference type="SMART" id="SM00239">
    <property type="entry name" value="C2"/>
    <property type="match status" value="1"/>
</dbReference>
<dbReference type="Proteomes" id="UP000192578">
    <property type="component" value="Unassembled WGS sequence"/>
</dbReference>
<dbReference type="GO" id="GO:0006511">
    <property type="term" value="P:ubiquitin-dependent protein catabolic process"/>
    <property type="evidence" value="ECO:0007669"/>
    <property type="project" value="TreeGrafter"/>
</dbReference>
<dbReference type="PANTHER" id="PTHR16461">
    <property type="entry name" value="TOLL-INTERACTING PROTEIN"/>
    <property type="match status" value="1"/>
</dbReference>
<feature type="domain" description="CUE" evidence="8">
    <location>
        <begin position="273"/>
        <end position="316"/>
    </location>
</feature>
<dbReference type="Pfam" id="PF00168">
    <property type="entry name" value="C2"/>
    <property type="match status" value="1"/>
</dbReference>
<accession>A0A1W0X4M2</accession>
<dbReference type="InterPro" id="IPR003892">
    <property type="entry name" value="CUE"/>
</dbReference>
<evidence type="ECO:0000256" key="3">
    <source>
        <dbReference type="ARBA" id="ARBA00022859"/>
    </source>
</evidence>
<dbReference type="FunFam" id="1.10.8.10:FF:000036">
    <property type="entry name" value="Toll-interacting protein-like Protein"/>
    <property type="match status" value="1"/>
</dbReference>
<evidence type="ECO:0000313" key="10">
    <source>
        <dbReference type="Proteomes" id="UP000192578"/>
    </source>
</evidence>
<dbReference type="FunFam" id="2.60.40.150:FF:000214">
    <property type="entry name" value="Toll-interacting protein"/>
    <property type="match status" value="1"/>
</dbReference>
<evidence type="ECO:0000256" key="5">
    <source>
        <dbReference type="ARBA" id="ARBA00023198"/>
    </source>
</evidence>
<evidence type="ECO:0000259" key="7">
    <source>
        <dbReference type="PROSITE" id="PS50004"/>
    </source>
</evidence>
<proteinExistence type="inferred from homology"/>
<dbReference type="EMBL" id="MTYJ01000017">
    <property type="protein sequence ID" value="OQV22449.1"/>
    <property type="molecule type" value="Genomic_DNA"/>
</dbReference>
<dbReference type="Pfam" id="PF02845">
    <property type="entry name" value="CUE"/>
    <property type="match status" value="1"/>
</dbReference>
<dbReference type="SUPFAM" id="SSF49562">
    <property type="entry name" value="C2 domain (Calcium/lipid-binding domain, CaLB)"/>
    <property type="match status" value="1"/>
</dbReference>
<dbReference type="GO" id="GO:0005737">
    <property type="term" value="C:cytoplasm"/>
    <property type="evidence" value="ECO:0007669"/>
    <property type="project" value="TreeGrafter"/>
</dbReference>
<dbReference type="InterPro" id="IPR009060">
    <property type="entry name" value="UBA-like_sf"/>
</dbReference>
<evidence type="ECO:0000256" key="2">
    <source>
        <dbReference type="ARBA" id="ARBA00022588"/>
    </source>
</evidence>
<dbReference type="Gene3D" id="1.10.8.10">
    <property type="entry name" value="DNA helicase RuvA subunit, C-terminal domain"/>
    <property type="match status" value="1"/>
</dbReference>
<evidence type="ECO:0000259" key="8">
    <source>
        <dbReference type="PROSITE" id="PS51140"/>
    </source>
</evidence>
<evidence type="ECO:0000256" key="6">
    <source>
        <dbReference type="SAM" id="MobiDB-lite"/>
    </source>
</evidence>
<feature type="domain" description="C2" evidence="7">
    <location>
        <begin position="82"/>
        <end position="199"/>
    </location>
</feature>
<dbReference type="OrthoDB" id="9942608at2759"/>
<dbReference type="PROSITE" id="PS50004">
    <property type="entry name" value="C2"/>
    <property type="match status" value="1"/>
</dbReference>
<comment type="caution">
    <text evidence="9">The sequence shown here is derived from an EMBL/GenBank/DDBJ whole genome shotgun (WGS) entry which is preliminary data.</text>
</comment>